<evidence type="ECO:0000256" key="2">
    <source>
        <dbReference type="ARBA" id="ARBA00022980"/>
    </source>
</evidence>
<evidence type="ECO:0000256" key="1">
    <source>
        <dbReference type="ARBA" id="ARBA00007320"/>
    </source>
</evidence>
<dbReference type="GO" id="GO:0022625">
    <property type="term" value="C:cytosolic large ribosomal subunit"/>
    <property type="evidence" value="ECO:0007669"/>
    <property type="project" value="TreeGrafter"/>
</dbReference>
<feature type="non-terminal residue" evidence="5">
    <location>
        <position position="1"/>
    </location>
</feature>
<evidence type="ECO:0000256" key="3">
    <source>
        <dbReference type="ARBA" id="ARBA00023274"/>
    </source>
</evidence>
<dbReference type="PANTHER" id="PTHR12934">
    <property type="entry name" value="50S RIBOSOMAL PROTEIN L15"/>
    <property type="match status" value="1"/>
</dbReference>
<dbReference type="GO" id="GO:0003735">
    <property type="term" value="F:structural constituent of ribosome"/>
    <property type="evidence" value="ECO:0007669"/>
    <property type="project" value="InterPro"/>
</dbReference>
<dbReference type="SUPFAM" id="SSF52080">
    <property type="entry name" value="Ribosomal proteins L15p and L18e"/>
    <property type="match status" value="1"/>
</dbReference>
<gene>
    <name evidence="5" type="ORF">METZ01_LOCUS13233</name>
</gene>
<dbReference type="AlphaFoldDB" id="A0A381P225"/>
<sequence length="101" mass="11059">VRIGFEGGQLPLQRRVPRFGFRSRIGAVTAEVRVGELNRVTGDEITLESLKDANVLSKDVKRARVFLSGEIHRAMTIRGLWVTRGARAAIEKAGGTIADES</sequence>
<reference evidence="5" key="1">
    <citation type="submission" date="2018-05" db="EMBL/GenBank/DDBJ databases">
        <authorList>
            <person name="Lanie J.A."/>
            <person name="Ng W.-L."/>
            <person name="Kazmierczak K.M."/>
            <person name="Andrzejewski T.M."/>
            <person name="Davidsen T.M."/>
            <person name="Wayne K.J."/>
            <person name="Tettelin H."/>
            <person name="Glass J.I."/>
            <person name="Rusch D."/>
            <person name="Podicherti R."/>
            <person name="Tsui H.-C.T."/>
            <person name="Winkler M.E."/>
        </authorList>
    </citation>
    <scope>NUCLEOTIDE SEQUENCE</scope>
</reference>
<name>A0A381P225_9ZZZZ</name>
<dbReference type="InterPro" id="IPR036227">
    <property type="entry name" value="Ribosomal_uL15/eL18_sf"/>
</dbReference>
<feature type="domain" description="Large ribosomal subunit protein uL15/eL18" evidence="4">
    <location>
        <begin position="38"/>
        <end position="97"/>
    </location>
</feature>
<protein>
    <recommendedName>
        <fullName evidence="4">Large ribosomal subunit protein uL15/eL18 domain-containing protein</fullName>
    </recommendedName>
</protein>
<organism evidence="5">
    <name type="scientific">marine metagenome</name>
    <dbReference type="NCBI Taxonomy" id="408172"/>
    <lineage>
        <taxon>unclassified sequences</taxon>
        <taxon>metagenomes</taxon>
        <taxon>ecological metagenomes</taxon>
    </lineage>
</organism>
<keyword evidence="3" id="KW-0687">Ribonucleoprotein</keyword>
<evidence type="ECO:0000313" key="5">
    <source>
        <dbReference type="EMBL" id="SUZ60379.1"/>
    </source>
</evidence>
<dbReference type="InterPro" id="IPR005749">
    <property type="entry name" value="Ribosomal_uL15_bac-type"/>
</dbReference>
<dbReference type="PANTHER" id="PTHR12934:SF11">
    <property type="entry name" value="LARGE RIBOSOMAL SUBUNIT PROTEIN UL15M"/>
    <property type="match status" value="1"/>
</dbReference>
<proteinExistence type="inferred from homology"/>
<dbReference type="GO" id="GO:0006412">
    <property type="term" value="P:translation"/>
    <property type="evidence" value="ECO:0007669"/>
    <property type="project" value="InterPro"/>
</dbReference>
<evidence type="ECO:0000259" key="4">
    <source>
        <dbReference type="Pfam" id="PF00828"/>
    </source>
</evidence>
<keyword evidence="2" id="KW-0689">Ribosomal protein</keyword>
<comment type="similarity">
    <text evidence="1">Belongs to the universal ribosomal protein uL15 family.</text>
</comment>
<dbReference type="Gene3D" id="3.100.10.10">
    <property type="match status" value="1"/>
</dbReference>
<dbReference type="InterPro" id="IPR021131">
    <property type="entry name" value="Ribosomal_uL15/eL18"/>
</dbReference>
<dbReference type="Pfam" id="PF00828">
    <property type="entry name" value="Ribosomal_L27A"/>
    <property type="match status" value="1"/>
</dbReference>
<accession>A0A381P225</accession>
<dbReference type="EMBL" id="UINC01000740">
    <property type="protein sequence ID" value="SUZ60379.1"/>
    <property type="molecule type" value="Genomic_DNA"/>
</dbReference>